<dbReference type="Pfam" id="PF10803">
    <property type="entry name" value="GerPB"/>
    <property type="match status" value="1"/>
</dbReference>
<evidence type="ECO:0000313" key="1">
    <source>
        <dbReference type="EMBL" id="MEC5423655.1"/>
    </source>
</evidence>
<comment type="caution">
    <text evidence="1">The sequence shown here is derived from an EMBL/GenBank/DDBJ whole genome shotgun (WGS) entry which is preliminary data.</text>
</comment>
<organism evidence="1 2">
    <name type="scientific">Virgibacillus tibetensis</name>
    <dbReference type="NCBI Taxonomy" id="3042313"/>
    <lineage>
        <taxon>Bacteria</taxon>
        <taxon>Bacillati</taxon>
        <taxon>Bacillota</taxon>
        <taxon>Bacilli</taxon>
        <taxon>Bacillales</taxon>
        <taxon>Bacillaceae</taxon>
        <taxon>Virgibacillus</taxon>
    </lineage>
</organism>
<gene>
    <name evidence="1" type="ORF">QGM71_09140</name>
</gene>
<dbReference type="RefSeq" id="WP_327607224.1">
    <property type="nucleotide sequence ID" value="NZ_JARZFX010000003.1"/>
</dbReference>
<reference evidence="1 2" key="1">
    <citation type="journal article" date="2024" name="Int. J. Syst. Evol. Microbiol.">
        <title>Virgibacillus tibetensis sp. nov., isolated from salt lake on the Tibetan Plateau of China.</title>
        <authorList>
            <person name="Phurbu D."/>
            <person name="Liu Z.-X."/>
            <person name="Wang R."/>
            <person name="Zheng Y.-Y."/>
            <person name="Liu H.-C."/>
            <person name="Zhou Y.-G."/>
            <person name="Yu Y.-J."/>
            <person name="Li A.-H."/>
        </authorList>
    </citation>
    <scope>NUCLEOTIDE SEQUENCE [LARGE SCALE GENOMIC DNA]</scope>
    <source>
        <strain evidence="1 2">C22-A2</strain>
    </source>
</reference>
<dbReference type="Proteomes" id="UP001335737">
    <property type="component" value="Unassembled WGS sequence"/>
</dbReference>
<keyword evidence="2" id="KW-1185">Reference proteome</keyword>
<dbReference type="EMBL" id="JARZFX010000003">
    <property type="protein sequence ID" value="MEC5423655.1"/>
    <property type="molecule type" value="Genomic_DNA"/>
</dbReference>
<protein>
    <submittedName>
        <fullName evidence="1">Spore germination protein GerPB</fullName>
    </submittedName>
</protein>
<evidence type="ECO:0000313" key="2">
    <source>
        <dbReference type="Proteomes" id="UP001335737"/>
    </source>
</evidence>
<dbReference type="InterPro" id="IPR024255">
    <property type="entry name" value="GerPB"/>
</dbReference>
<sequence>MNITVHQTISIYMIKIGVISNSSILQIGSAGNMQAQSDIYNTGEFTEPIPPVEPLGTVVPLVPLAPQ</sequence>
<proteinExistence type="predicted"/>
<name>A0ABU6KEP5_9BACI</name>
<accession>A0ABU6KEP5</accession>